<dbReference type="Pfam" id="PF22191">
    <property type="entry name" value="IBR_1"/>
    <property type="match status" value="1"/>
</dbReference>
<protein>
    <recommendedName>
        <fullName evidence="2">RBR-type E3 ubiquitin transferase</fullName>
        <ecNumber evidence="2">2.3.2.31</ecNumber>
    </recommendedName>
</protein>
<dbReference type="FunFam" id="3.30.40.10:FF:000137">
    <property type="entry name" value="RanBP-type and C3HC4-type zinc finger-containing protein 1"/>
    <property type="match status" value="1"/>
</dbReference>
<dbReference type="PROSITE" id="PS50089">
    <property type="entry name" value="ZF_RING_2"/>
    <property type="match status" value="1"/>
</dbReference>
<evidence type="ECO:0000313" key="14">
    <source>
        <dbReference type="Proteomes" id="UP000823561"/>
    </source>
</evidence>
<organism evidence="13 14">
    <name type="scientific">Alosa alosa</name>
    <name type="common">allis shad</name>
    <dbReference type="NCBI Taxonomy" id="278164"/>
    <lineage>
        <taxon>Eukaryota</taxon>
        <taxon>Metazoa</taxon>
        <taxon>Chordata</taxon>
        <taxon>Craniata</taxon>
        <taxon>Vertebrata</taxon>
        <taxon>Euteleostomi</taxon>
        <taxon>Actinopterygii</taxon>
        <taxon>Neopterygii</taxon>
        <taxon>Teleostei</taxon>
        <taxon>Clupei</taxon>
        <taxon>Clupeiformes</taxon>
        <taxon>Clupeoidei</taxon>
        <taxon>Clupeidae</taxon>
        <taxon>Alosa</taxon>
    </lineage>
</organism>
<dbReference type="SMART" id="SM00647">
    <property type="entry name" value="IBR"/>
    <property type="match status" value="2"/>
</dbReference>
<evidence type="ECO:0000256" key="6">
    <source>
        <dbReference type="ARBA" id="ARBA00022771"/>
    </source>
</evidence>
<feature type="domain" description="RING-type" evidence="10">
    <location>
        <begin position="186"/>
        <end position="232"/>
    </location>
</feature>
<dbReference type="GO" id="GO:0061630">
    <property type="term" value="F:ubiquitin protein ligase activity"/>
    <property type="evidence" value="ECO:0007669"/>
    <property type="project" value="UniProtKB-EC"/>
</dbReference>
<proteinExistence type="predicted"/>
<keyword evidence="14" id="KW-1185">Reference proteome</keyword>
<dbReference type="EMBL" id="JADWDJ010000006">
    <property type="protein sequence ID" value="KAG5279604.1"/>
    <property type="molecule type" value="Genomic_DNA"/>
</dbReference>
<dbReference type="InterPro" id="IPR031127">
    <property type="entry name" value="E3_UB_ligase_RBR"/>
</dbReference>
<evidence type="ECO:0000256" key="3">
    <source>
        <dbReference type="ARBA" id="ARBA00022679"/>
    </source>
</evidence>
<dbReference type="CDD" id="cd23820">
    <property type="entry name" value="RWD_RNF14"/>
    <property type="match status" value="1"/>
</dbReference>
<dbReference type="EC" id="2.3.2.31" evidence="2"/>
<dbReference type="InterPro" id="IPR016135">
    <property type="entry name" value="UBQ-conjugating_enzyme/RWD"/>
</dbReference>
<dbReference type="AlphaFoldDB" id="A0AAV6GX36"/>
<dbReference type="CDD" id="cd20341">
    <property type="entry name" value="BRcat_RBR_RNF14"/>
    <property type="match status" value="1"/>
</dbReference>
<evidence type="ECO:0000259" key="11">
    <source>
        <dbReference type="PROSITE" id="PS50908"/>
    </source>
</evidence>
<dbReference type="PROSITE" id="PS50908">
    <property type="entry name" value="RWD"/>
    <property type="match status" value="1"/>
</dbReference>
<evidence type="ECO:0000259" key="10">
    <source>
        <dbReference type="PROSITE" id="PS50089"/>
    </source>
</evidence>
<evidence type="ECO:0000259" key="12">
    <source>
        <dbReference type="PROSITE" id="PS51873"/>
    </source>
</evidence>
<gene>
    <name evidence="13" type="ORF">AALO_G00079590</name>
</gene>
<dbReference type="PROSITE" id="PS00518">
    <property type="entry name" value="ZF_RING_1"/>
    <property type="match status" value="1"/>
</dbReference>
<dbReference type="InterPro" id="IPR002867">
    <property type="entry name" value="IBR_dom"/>
</dbReference>
<dbReference type="Gene3D" id="3.10.110.10">
    <property type="entry name" value="Ubiquitin Conjugating Enzyme"/>
    <property type="match status" value="1"/>
</dbReference>
<feature type="domain" description="RING-type" evidence="12">
    <location>
        <begin position="182"/>
        <end position="447"/>
    </location>
</feature>
<dbReference type="Pfam" id="PF05773">
    <property type="entry name" value="RWD"/>
    <property type="match status" value="1"/>
</dbReference>
<dbReference type="GO" id="GO:0016567">
    <property type="term" value="P:protein ubiquitination"/>
    <property type="evidence" value="ECO:0007669"/>
    <property type="project" value="InterPro"/>
</dbReference>
<reference evidence="13" key="1">
    <citation type="submission" date="2020-10" db="EMBL/GenBank/DDBJ databases">
        <title>Chromosome-scale genome assembly of the Allis shad, Alosa alosa.</title>
        <authorList>
            <person name="Margot Z."/>
            <person name="Christophe K."/>
            <person name="Cabau C."/>
            <person name="Louis A."/>
            <person name="Berthelot C."/>
            <person name="Parey E."/>
            <person name="Roest Crollius H."/>
            <person name="Montfort J."/>
            <person name="Robinson-Rechavi M."/>
            <person name="Bucao C."/>
            <person name="Bouchez O."/>
            <person name="Gislard M."/>
            <person name="Lluch J."/>
            <person name="Milhes M."/>
            <person name="Lampietro C."/>
            <person name="Lopez Roques C."/>
            <person name="Donnadieu C."/>
            <person name="Braasch I."/>
            <person name="Desvignes T."/>
            <person name="Postlethwait J."/>
            <person name="Bobe J."/>
            <person name="Guiguen Y."/>
        </authorList>
    </citation>
    <scope>NUCLEOTIDE SEQUENCE</scope>
    <source>
        <strain evidence="13">M-15738</strain>
        <tissue evidence="13">Blood</tissue>
    </source>
</reference>
<keyword evidence="6 9" id="KW-0863">Zinc-finger</keyword>
<feature type="domain" description="RWD" evidence="11">
    <location>
        <begin position="7"/>
        <end position="127"/>
    </location>
</feature>
<dbReference type="Gene3D" id="2.20.25.20">
    <property type="match status" value="1"/>
</dbReference>
<dbReference type="SMART" id="SM00591">
    <property type="entry name" value="RWD"/>
    <property type="match status" value="1"/>
</dbReference>
<evidence type="ECO:0000256" key="8">
    <source>
        <dbReference type="ARBA" id="ARBA00022833"/>
    </source>
</evidence>
<evidence type="ECO:0000256" key="4">
    <source>
        <dbReference type="ARBA" id="ARBA00022723"/>
    </source>
</evidence>
<dbReference type="SUPFAM" id="SSF54495">
    <property type="entry name" value="UBC-like"/>
    <property type="match status" value="1"/>
</dbReference>
<keyword evidence="3" id="KW-0808">Transferase</keyword>
<dbReference type="InterPro" id="IPR031128">
    <property type="entry name" value="RNF14_RING-HC_Zfn"/>
</dbReference>
<evidence type="ECO:0000313" key="13">
    <source>
        <dbReference type="EMBL" id="KAG5279604.1"/>
    </source>
</evidence>
<name>A0AAV6GX36_9TELE</name>
<dbReference type="InterPro" id="IPR017907">
    <property type="entry name" value="Znf_RING_CS"/>
</dbReference>
<dbReference type="SUPFAM" id="SSF57850">
    <property type="entry name" value="RING/U-box"/>
    <property type="match status" value="3"/>
</dbReference>
<dbReference type="InterPro" id="IPR013083">
    <property type="entry name" value="Znf_RING/FYVE/PHD"/>
</dbReference>
<dbReference type="CDD" id="cd16628">
    <property type="entry name" value="RING-HC_RBR_RNF14"/>
    <property type="match status" value="1"/>
</dbReference>
<keyword evidence="4" id="KW-0479">Metal-binding</keyword>
<dbReference type="Proteomes" id="UP000823561">
    <property type="component" value="Chromosome 6"/>
</dbReference>
<comment type="caution">
    <text evidence="13">The sequence shown here is derived from an EMBL/GenBank/DDBJ whole genome shotgun (WGS) entry which is preliminary data.</text>
</comment>
<keyword evidence="5" id="KW-0677">Repeat</keyword>
<dbReference type="Pfam" id="PF01485">
    <property type="entry name" value="IBR"/>
    <property type="match status" value="1"/>
</dbReference>
<evidence type="ECO:0000256" key="1">
    <source>
        <dbReference type="ARBA" id="ARBA00001798"/>
    </source>
</evidence>
<sequence length="448" mass="50727">MDTAREDELLAMENIFGPDEFHRSETSSGGVMKVCPQLPHDFKLIEKAGEINQEYDVKFLPPLVVDFELPATYPDHSSPAFTLSCQWLRHNQLSKICRHLEDIWQTSGGEAVLFSWFQFLREDLLGFLSIHSPWEIPCMEEPQDTDGRDPRVTTTTSIPDTDLLQWLLDHNQKMQQREFEGQSFECGICFFAKYGLECHRFTGCEHIFCKDCISNIFRIAIEEGRVLQFNCPDTDCDSVATSSEVKALVGEELFGRYDQLLLQKTLDCMADVVYCPRANCSSPVVLEPGESWAFCASCAFAFCNRCRQGYHGVNVCPKNTSLGAKAQDIGTLSASSSEYASLPKTVARMRHLWEDYENGTKQRKKLLLERYGRSVFLAGIGDALSGDWIETNTQECPRCSVKIHKTGGCNIMRCAHCSATFCWVCHAIIKPLGDYYRHRIGTCTEETK</sequence>
<dbReference type="InterPro" id="IPR044066">
    <property type="entry name" value="TRIAD_supradom"/>
</dbReference>
<comment type="catalytic activity">
    <reaction evidence="1">
        <text>[E2 ubiquitin-conjugating enzyme]-S-ubiquitinyl-L-cysteine + [acceptor protein]-L-lysine = [E2 ubiquitin-conjugating enzyme]-L-cysteine + [acceptor protein]-N(6)-ubiquitinyl-L-lysine.</text>
        <dbReference type="EC" id="2.3.2.31"/>
    </reaction>
</comment>
<dbReference type="InterPro" id="IPR006575">
    <property type="entry name" value="RWD_dom"/>
</dbReference>
<dbReference type="GO" id="GO:0008270">
    <property type="term" value="F:zinc ion binding"/>
    <property type="evidence" value="ECO:0007669"/>
    <property type="project" value="UniProtKB-KW"/>
</dbReference>
<accession>A0AAV6GX36</accession>
<evidence type="ECO:0000256" key="2">
    <source>
        <dbReference type="ARBA" id="ARBA00012251"/>
    </source>
</evidence>
<dbReference type="PROSITE" id="PS51873">
    <property type="entry name" value="TRIAD"/>
    <property type="match status" value="1"/>
</dbReference>
<dbReference type="InterPro" id="IPR001841">
    <property type="entry name" value="Znf_RING"/>
</dbReference>
<evidence type="ECO:0000256" key="5">
    <source>
        <dbReference type="ARBA" id="ARBA00022737"/>
    </source>
</evidence>
<keyword evidence="7" id="KW-0833">Ubl conjugation pathway</keyword>
<dbReference type="Gene3D" id="1.20.120.1750">
    <property type="match status" value="1"/>
</dbReference>
<dbReference type="PANTHER" id="PTHR11685">
    <property type="entry name" value="RBR FAMILY RING FINGER AND IBR DOMAIN-CONTAINING"/>
    <property type="match status" value="1"/>
</dbReference>
<keyword evidence="8" id="KW-0862">Zinc</keyword>
<evidence type="ECO:0000256" key="7">
    <source>
        <dbReference type="ARBA" id="ARBA00022786"/>
    </source>
</evidence>
<dbReference type="Gene3D" id="3.30.40.10">
    <property type="entry name" value="Zinc/RING finger domain, C3HC4 (zinc finger)"/>
    <property type="match status" value="1"/>
</dbReference>
<evidence type="ECO:0000256" key="9">
    <source>
        <dbReference type="PROSITE-ProRule" id="PRU00175"/>
    </source>
</evidence>